<dbReference type="Gene3D" id="2.70.50.70">
    <property type="match status" value="1"/>
</dbReference>
<protein>
    <submittedName>
        <fullName evidence="5">Phosphatidylserine decarboxylase family protein</fullName>
    </submittedName>
</protein>
<feature type="domain" description="L-tryptophan decarboxylase PsiD-like" evidence="4">
    <location>
        <begin position="57"/>
        <end position="194"/>
    </location>
</feature>
<accession>A0ABR2UWR7</accession>
<organism evidence="5 6">
    <name type="scientific">Seiridium unicorne</name>
    <dbReference type="NCBI Taxonomy" id="138068"/>
    <lineage>
        <taxon>Eukaryota</taxon>
        <taxon>Fungi</taxon>
        <taxon>Dikarya</taxon>
        <taxon>Ascomycota</taxon>
        <taxon>Pezizomycotina</taxon>
        <taxon>Sordariomycetes</taxon>
        <taxon>Xylariomycetidae</taxon>
        <taxon>Amphisphaeriales</taxon>
        <taxon>Sporocadaceae</taxon>
        <taxon>Seiridium</taxon>
    </lineage>
</organism>
<dbReference type="EMBL" id="JARVKF010000330">
    <property type="protein sequence ID" value="KAK9419120.1"/>
    <property type="molecule type" value="Genomic_DNA"/>
</dbReference>
<proteinExistence type="predicted"/>
<gene>
    <name evidence="5" type="ORF">SUNI508_01097</name>
</gene>
<dbReference type="InterPro" id="IPR003817">
    <property type="entry name" value="PS_Dcarbxylase"/>
</dbReference>
<evidence type="ECO:0000313" key="5">
    <source>
        <dbReference type="EMBL" id="KAK9419120.1"/>
    </source>
</evidence>
<evidence type="ECO:0000256" key="2">
    <source>
        <dbReference type="ARBA" id="ARBA00023239"/>
    </source>
</evidence>
<reference evidence="5 6" key="1">
    <citation type="journal article" date="2024" name="J. Plant Pathol.">
        <title>Sequence and assembly of the genome of Seiridium unicorne, isolate CBS 538.82, causal agent of cypress canker disease.</title>
        <authorList>
            <person name="Scali E."/>
            <person name="Rocca G.D."/>
            <person name="Danti R."/>
            <person name="Garbelotto M."/>
            <person name="Barberini S."/>
            <person name="Baroncelli R."/>
            <person name="Emiliani G."/>
        </authorList>
    </citation>
    <scope>NUCLEOTIDE SEQUENCE [LARGE SCALE GENOMIC DNA]</scope>
    <source>
        <strain evidence="5 6">BM-138-508</strain>
    </source>
</reference>
<evidence type="ECO:0000259" key="4">
    <source>
        <dbReference type="Pfam" id="PF12588"/>
    </source>
</evidence>
<dbReference type="Proteomes" id="UP001408356">
    <property type="component" value="Unassembled WGS sequence"/>
</dbReference>
<feature type="compositionally biased region" description="Low complexity" evidence="3">
    <location>
        <begin position="783"/>
        <end position="794"/>
    </location>
</feature>
<sequence>MVHQHGDEHDIPKQHKRHANHGAWLPADHRTQHEWLSRQIDHVDKKHKAGHRKELSPALKEFKTLIETNPRIYMYFTAMWDEIPRKTPYLEDPTGKKQIRDYKHMLDMLNHILSKAPEWTDAAFGVGMVGVPMCGIFDYAMATPSGHAAFLDPDVNAALKKVLNEWGKYLLTEDSAHVLEANREGWFGEHAVKDVMEVANAPLKTQHKFEDMFICDPKAKYYGYKSWDDFFTRKLHEKARPVASPDDDSVIANCCESKVYNVAHGAKLRDQFWIKGQPYSVLDMLGHDELAQQFQGATIYQAFLSALSYHRWHAPVSGTIVKAFVIDGTYFSEPLFEGQGEHGEVDIDKRGISVAQGYLTALATRAVIFIEADNKDIGLMAFIGVGMDEVSTCDITAKEGQHVKKGDETGMFHFGGSSHCLLFRKGVKVEGFPETGREANVPVRSQVAVCSAHQVLKYTLPENRRPKTTTTMHSILIYLSGALLSLNGVHAHMRLLEPTRFGGDETSGTGSLPDPLDKSRWPCGKPAGVDDTDFYVWSNATVVAQGENKNLTFECSLKDGCAVHGGGSCQLSLTTDKVPTAKSNWTVFKSFEGGCVSFDGTPYDDPKDKFSYPDTQNYAIPDAFPPGDYILAWSWIPKFSGMSEFYMNCAPITLTAGTNTSNSSAAQHVNRDDLPEMLVLNLPGVTDCQNGPNMNLLFPDPGPNVAREGSDGDGCSKQLFAYPSLGSGCPQPPSPYSWCGNSTGQLQPEKVHTSSYSQRTGTTGSTTSTMAPSVTAMVTSDLGPPVSVPSSGSGFKVDSTSQASKPAITDTPLQNTNSSGVLGGPCDTEGLWNCIDGKSFQRCSSGQWSVAQSLGALYCTPGTSKTLWRKDNEESTLQRRFKGGPRTL</sequence>
<evidence type="ECO:0000256" key="3">
    <source>
        <dbReference type="SAM" id="MobiDB-lite"/>
    </source>
</evidence>
<dbReference type="PANTHER" id="PTHR36182">
    <property type="entry name" value="PROTEIN, PUTATIVE (AFU_ORTHOLOGUE AFUA_6G10930)-RELATED"/>
    <property type="match status" value="1"/>
</dbReference>
<comment type="caution">
    <text evidence="5">The sequence shown here is derived from an EMBL/GenBank/DDBJ whole genome shotgun (WGS) entry which is preliminary data.</text>
</comment>
<dbReference type="PANTHER" id="PTHR36182:SF2">
    <property type="entry name" value="LYTIC POLYSACCHARIDE MONOOXYGENASE"/>
    <property type="match status" value="1"/>
</dbReference>
<dbReference type="InterPro" id="IPR022237">
    <property type="entry name" value="PsiD-like"/>
</dbReference>
<keyword evidence="1" id="KW-0210">Decarboxylase</keyword>
<feature type="region of interest" description="Disordered" evidence="3">
    <location>
        <begin position="781"/>
        <end position="819"/>
    </location>
</feature>
<keyword evidence="6" id="KW-1185">Reference proteome</keyword>
<evidence type="ECO:0000256" key="1">
    <source>
        <dbReference type="ARBA" id="ARBA00022793"/>
    </source>
</evidence>
<evidence type="ECO:0000313" key="6">
    <source>
        <dbReference type="Proteomes" id="UP001408356"/>
    </source>
</evidence>
<dbReference type="Pfam" id="PF02666">
    <property type="entry name" value="PS_Dcarbxylase"/>
    <property type="match status" value="1"/>
</dbReference>
<name>A0ABR2UWR7_9PEZI</name>
<dbReference type="Pfam" id="PF12588">
    <property type="entry name" value="PSDC"/>
    <property type="match status" value="1"/>
</dbReference>
<keyword evidence="2" id="KW-0456">Lyase</keyword>